<dbReference type="OrthoDB" id="10409174at2759"/>
<dbReference type="Proteomes" id="UP000277580">
    <property type="component" value="Unassembled WGS sequence"/>
</dbReference>
<gene>
    <name evidence="2" type="ORF">P167DRAFT_531599</name>
</gene>
<keyword evidence="3" id="KW-1185">Reference proteome</keyword>
<name>A0A3N4L475_9PEZI</name>
<evidence type="ECO:0000256" key="1">
    <source>
        <dbReference type="SAM" id="MobiDB-lite"/>
    </source>
</evidence>
<feature type="region of interest" description="Disordered" evidence="1">
    <location>
        <begin position="53"/>
        <end position="120"/>
    </location>
</feature>
<feature type="region of interest" description="Disordered" evidence="1">
    <location>
        <begin position="139"/>
        <end position="160"/>
    </location>
</feature>
<evidence type="ECO:0000313" key="2">
    <source>
        <dbReference type="EMBL" id="RPB17356.1"/>
    </source>
</evidence>
<accession>A0A3N4L475</accession>
<organism evidence="2 3">
    <name type="scientific">Morchella conica CCBAS932</name>
    <dbReference type="NCBI Taxonomy" id="1392247"/>
    <lineage>
        <taxon>Eukaryota</taxon>
        <taxon>Fungi</taxon>
        <taxon>Dikarya</taxon>
        <taxon>Ascomycota</taxon>
        <taxon>Pezizomycotina</taxon>
        <taxon>Pezizomycetes</taxon>
        <taxon>Pezizales</taxon>
        <taxon>Morchellaceae</taxon>
        <taxon>Morchella</taxon>
    </lineage>
</organism>
<reference evidence="2 3" key="1">
    <citation type="journal article" date="2018" name="Nat. Ecol. Evol.">
        <title>Pezizomycetes genomes reveal the molecular basis of ectomycorrhizal truffle lifestyle.</title>
        <authorList>
            <person name="Murat C."/>
            <person name="Payen T."/>
            <person name="Noel B."/>
            <person name="Kuo A."/>
            <person name="Morin E."/>
            <person name="Chen J."/>
            <person name="Kohler A."/>
            <person name="Krizsan K."/>
            <person name="Balestrini R."/>
            <person name="Da Silva C."/>
            <person name="Montanini B."/>
            <person name="Hainaut M."/>
            <person name="Levati E."/>
            <person name="Barry K.W."/>
            <person name="Belfiori B."/>
            <person name="Cichocki N."/>
            <person name="Clum A."/>
            <person name="Dockter R.B."/>
            <person name="Fauchery L."/>
            <person name="Guy J."/>
            <person name="Iotti M."/>
            <person name="Le Tacon F."/>
            <person name="Lindquist E.A."/>
            <person name="Lipzen A."/>
            <person name="Malagnac F."/>
            <person name="Mello A."/>
            <person name="Molinier V."/>
            <person name="Miyauchi S."/>
            <person name="Poulain J."/>
            <person name="Riccioni C."/>
            <person name="Rubini A."/>
            <person name="Sitrit Y."/>
            <person name="Splivallo R."/>
            <person name="Traeger S."/>
            <person name="Wang M."/>
            <person name="Zifcakova L."/>
            <person name="Wipf D."/>
            <person name="Zambonelli A."/>
            <person name="Paolocci F."/>
            <person name="Nowrousian M."/>
            <person name="Ottonello S."/>
            <person name="Baldrian P."/>
            <person name="Spatafora J.W."/>
            <person name="Henrissat B."/>
            <person name="Nagy L.G."/>
            <person name="Aury J.M."/>
            <person name="Wincker P."/>
            <person name="Grigoriev I.V."/>
            <person name="Bonfante P."/>
            <person name="Martin F.M."/>
        </authorList>
    </citation>
    <scope>NUCLEOTIDE SEQUENCE [LARGE SCALE GENOMIC DNA]</scope>
    <source>
        <strain evidence="2 3">CCBAS932</strain>
    </source>
</reference>
<protein>
    <submittedName>
        <fullName evidence="2">Uncharacterized protein</fullName>
    </submittedName>
</protein>
<proteinExistence type="predicted"/>
<evidence type="ECO:0000313" key="3">
    <source>
        <dbReference type="Proteomes" id="UP000277580"/>
    </source>
</evidence>
<dbReference type="AlphaFoldDB" id="A0A3N4L475"/>
<sequence length="289" mass="33034">MASEQTSTGKLYAALISRLENDKAQLERERDFLKKELAIQTYRNRKLEKEIEELKKRDRKQTVSARLPKPRTTNVRRPPIELADSDSDCSESTTATTDTELERTPAPSPKRSPEMRPVTTPQNVMPLWMALAEETIPERAGSSHEIPAPQPPRFEKDDGNEYDNDIITNFTSNWDRWNSIAEVPEPLYMRGKLVELSGGIQTTFTIDRMFKVRLIRADDPKHDISRLKFSFKYGCRLECVCGLCMRSTDSVNKRLKIVDDELHLDGETEGDCDTSAGLKIEADKDLEKK</sequence>
<dbReference type="EMBL" id="ML119106">
    <property type="protein sequence ID" value="RPB17356.1"/>
    <property type="molecule type" value="Genomic_DNA"/>
</dbReference>
<dbReference type="InParanoid" id="A0A3N4L475"/>